<sequence>MTAQSPTSVPRSSGRGALADPGYQAYLVLRVVFTVAPIAFGLDKFTGLLADWPAYLAPWIDDLVPGTAQQAMYASGVVEIVAGLVVAAAPRFGGLLVAAWLTGIIINLLTLGDFHDVALRDAGLLAGAVALFRLAAGRPAVGRTRRHGDGAGR</sequence>
<dbReference type="EMBL" id="BAAATD010000002">
    <property type="protein sequence ID" value="GAA2588955.1"/>
    <property type="molecule type" value="Genomic_DNA"/>
</dbReference>
<keyword evidence="4 5" id="KW-0472">Membrane</keyword>
<evidence type="ECO:0000256" key="2">
    <source>
        <dbReference type="ARBA" id="ARBA00022692"/>
    </source>
</evidence>
<reference evidence="6 7" key="1">
    <citation type="journal article" date="2019" name="Int. J. Syst. Evol. Microbiol.">
        <title>The Global Catalogue of Microorganisms (GCM) 10K type strain sequencing project: providing services to taxonomists for standard genome sequencing and annotation.</title>
        <authorList>
            <consortium name="The Broad Institute Genomics Platform"/>
            <consortium name="The Broad Institute Genome Sequencing Center for Infectious Disease"/>
            <person name="Wu L."/>
            <person name="Ma J."/>
        </authorList>
    </citation>
    <scope>NUCLEOTIDE SEQUENCE [LARGE SCALE GENOMIC DNA]</scope>
    <source>
        <strain evidence="6 7">JCM 6833</strain>
    </source>
</reference>
<gene>
    <name evidence="6" type="ORF">GCM10010411_22280</name>
</gene>
<evidence type="ECO:0000256" key="4">
    <source>
        <dbReference type="ARBA" id="ARBA00023136"/>
    </source>
</evidence>
<feature type="transmembrane region" description="Helical" evidence="5">
    <location>
        <begin position="117"/>
        <end position="136"/>
    </location>
</feature>
<name>A0ABN3PM58_9ACTN</name>
<comment type="caution">
    <text evidence="6">The sequence shown here is derived from an EMBL/GenBank/DDBJ whole genome shotgun (WGS) entry which is preliminary data.</text>
</comment>
<comment type="subcellular location">
    <subcellularLocation>
        <location evidence="1">Membrane</location>
        <topology evidence="1">Multi-pass membrane protein</topology>
    </subcellularLocation>
</comment>
<evidence type="ECO:0000256" key="5">
    <source>
        <dbReference type="SAM" id="Phobius"/>
    </source>
</evidence>
<proteinExistence type="predicted"/>
<protein>
    <submittedName>
        <fullName evidence="6">DoxX family membrane protein</fullName>
    </submittedName>
</protein>
<dbReference type="InterPro" id="IPR032808">
    <property type="entry name" value="DoxX"/>
</dbReference>
<evidence type="ECO:0000313" key="6">
    <source>
        <dbReference type="EMBL" id="GAA2588955.1"/>
    </source>
</evidence>
<organism evidence="6 7">
    <name type="scientific">Actinomadura fulvescens</name>
    <dbReference type="NCBI Taxonomy" id="46160"/>
    <lineage>
        <taxon>Bacteria</taxon>
        <taxon>Bacillati</taxon>
        <taxon>Actinomycetota</taxon>
        <taxon>Actinomycetes</taxon>
        <taxon>Streptosporangiales</taxon>
        <taxon>Thermomonosporaceae</taxon>
        <taxon>Actinomadura</taxon>
    </lineage>
</organism>
<evidence type="ECO:0000256" key="1">
    <source>
        <dbReference type="ARBA" id="ARBA00004141"/>
    </source>
</evidence>
<evidence type="ECO:0000313" key="7">
    <source>
        <dbReference type="Proteomes" id="UP001501509"/>
    </source>
</evidence>
<keyword evidence="7" id="KW-1185">Reference proteome</keyword>
<dbReference type="Proteomes" id="UP001501509">
    <property type="component" value="Unassembled WGS sequence"/>
</dbReference>
<dbReference type="Pfam" id="PF07681">
    <property type="entry name" value="DoxX"/>
    <property type="match status" value="1"/>
</dbReference>
<keyword evidence="2 5" id="KW-0812">Transmembrane</keyword>
<evidence type="ECO:0000256" key="3">
    <source>
        <dbReference type="ARBA" id="ARBA00022989"/>
    </source>
</evidence>
<dbReference type="RefSeq" id="WP_344540218.1">
    <property type="nucleotide sequence ID" value="NZ_BAAATD010000002.1"/>
</dbReference>
<keyword evidence="3 5" id="KW-1133">Transmembrane helix</keyword>
<accession>A0ABN3PM58</accession>